<comment type="caution">
    <text evidence="1">The sequence shown here is derived from an EMBL/GenBank/DDBJ whole genome shotgun (WGS) entry which is preliminary data.</text>
</comment>
<dbReference type="EMBL" id="CAJVQB010015889">
    <property type="protein sequence ID" value="CAG8777270.1"/>
    <property type="molecule type" value="Genomic_DNA"/>
</dbReference>
<reference evidence="1 2" key="1">
    <citation type="submission" date="2021-06" db="EMBL/GenBank/DDBJ databases">
        <authorList>
            <person name="Kallberg Y."/>
            <person name="Tangrot J."/>
            <person name="Rosling A."/>
        </authorList>
    </citation>
    <scope>NUCLEOTIDE SEQUENCE [LARGE SCALE GENOMIC DNA]</scope>
    <source>
        <strain evidence="1 2">120-4 pot B 10/14</strain>
    </source>
</reference>
<keyword evidence="2" id="KW-1185">Reference proteome</keyword>
<proteinExistence type="predicted"/>
<name>A0ABN7VKQ5_GIGMA</name>
<feature type="non-terminal residue" evidence="1">
    <location>
        <position position="1"/>
    </location>
</feature>
<evidence type="ECO:0000313" key="1">
    <source>
        <dbReference type="EMBL" id="CAG8777270.1"/>
    </source>
</evidence>
<accession>A0ABN7VKQ5</accession>
<protein>
    <submittedName>
        <fullName evidence="1">32300_t:CDS:1</fullName>
    </submittedName>
</protein>
<gene>
    <name evidence="1" type="ORF">GMARGA_LOCUS19235</name>
</gene>
<sequence length="44" mass="4983">ITVAGDDWTIIVSLTTGTKFNEEPLSNIKKKKFISDIAKRIVKY</sequence>
<organism evidence="1 2">
    <name type="scientific">Gigaspora margarita</name>
    <dbReference type="NCBI Taxonomy" id="4874"/>
    <lineage>
        <taxon>Eukaryota</taxon>
        <taxon>Fungi</taxon>
        <taxon>Fungi incertae sedis</taxon>
        <taxon>Mucoromycota</taxon>
        <taxon>Glomeromycotina</taxon>
        <taxon>Glomeromycetes</taxon>
        <taxon>Diversisporales</taxon>
        <taxon>Gigasporaceae</taxon>
        <taxon>Gigaspora</taxon>
    </lineage>
</organism>
<evidence type="ECO:0000313" key="2">
    <source>
        <dbReference type="Proteomes" id="UP000789901"/>
    </source>
</evidence>
<dbReference type="Proteomes" id="UP000789901">
    <property type="component" value="Unassembled WGS sequence"/>
</dbReference>